<sequence length="149" mass="16925">MPVDIDSSTHFNMRMTPRTRYFLELASRTHDSKLSEYVEAAVIASFKTICVDPLDELSDPTAIGFREGAHSLFDQMEALWSEFPIGRLEAMCTMGYTYLMSDEELTIWTYLFTQPKTAPNGKLDRRYVAANWQTIKAEALAAKKAEVAQ</sequence>
<gene>
    <name evidence="1" type="ORF">HDF17_002890</name>
</gene>
<accession>A0A7Y9PIK3</accession>
<keyword evidence="2" id="KW-1185">Reference proteome</keyword>
<dbReference type="EMBL" id="JACCCW010000002">
    <property type="protein sequence ID" value="NYF80570.1"/>
    <property type="molecule type" value="Genomic_DNA"/>
</dbReference>
<name>A0A7Y9PIK3_9BACT</name>
<dbReference type="RefSeq" id="WP_179492065.1">
    <property type="nucleotide sequence ID" value="NZ_JACCCW010000002.1"/>
</dbReference>
<protein>
    <submittedName>
        <fullName evidence="1">Uncharacterized protein</fullName>
    </submittedName>
</protein>
<evidence type="ECO:0000313" key="1">
    <source>
        <dbReference type="EMBL" id="NYF80570.1"/>
    </source>
</evidence>
<proteinExistence type="predicted"/>
<evidence type="ECO:0000313" key="2">
    <source>
        <dbReference type="Proteomes" id="UP000589520"/>
    </source>
</evidence>
<dbReference type="AlphaFoldDB" id="A0A7Y9PIK3"/>
<dbReference type="Proteomes" id="UP000589520">
    <property type="component" value="Unassembled WGS sequence"/>
</dbReference>
<comment type="caution">
    <text evidence="1">The sequence shown here is derived from an EMBL/GenBank/DDBJ whole genome shotgun (WGS) entry which is preliminary data.</text>
</comment>
<organism evidence="1 2">
    <name type="scientific">Granulicella arctica</name>
    <dbReference type="NCBI Taxonomy" id="940613"/>
    <lineage>
        <taxon>Bacteria</taxon>
        <taxon>Pseudomonadati</taxon>
        <taxon>Acidobacteriota</taxon>
        <taxon>Terriglobia</taxon>
        <taxon>Terriglobales</taxon>
        <taxon>Acidobacteriaceae</taxon>
        <taxon>Granulicella</taxon>
    </lineage>
</organism>
<reference evidence="1 2" key="1">
    <citation type="submission" date="2020-07" db="EMBL/GenBank/DDBJ databases">
        <title>Genomic Encyclopedia of Type Strains, Phase IV (KMG-V): Genome sequencing to study the core and pangenomes of soil and plant-associated prokaryotes.</title>
        <authorList>
            <person name="Whitman W."/>
        </authorList>
    </citation>
    <scope>NUCLEOTIDE SEQUENCE [LARGE SCALE GENOMIC DNA]</scope>
    <source>
        <strain evidence="1 2">X4EP2</strain>
    </source>
</reference>